<dbReference type="AlphaFoldDB" id="A0A4Y8KX59"/>
<evidence type="ECO:0000256" key="1">
    <source>
        <dbReference type="ARBA" id="ARBA00008875"/>
    </source>
</evidence>
<keyword evidence="6" id="KW-1185">Reference proteome</keyword>
<dbReference type="SUPFAM" id="SSF51445">
    <property type="entry name" value="(Trans)glycosidases"/>
    <property type="match status" value="1"/>
</dbReference>
<dbReference type="EMBL" id="SOML01000019">
    <property type="protein sequence ID" value="TFD91956.1"/>
    <property type="molecule type" value="Genomic_DNA"/>
</dbReference>
<dbReference type="RefSeq" id="WP_026627199.1">
    <property type="nucleotide sequence ID" value="NZ_JAWZLG010000100.1"/>
</dbReference>
<dbReference type="InterPro" id="IPR049166">
    <property type="entry name" value="GH39_cat"/>
</dbReference>
<dbReference type="OrthoDB" id="1237433at2"/>
<evidence type="ECO:0000313" key="5">
    <source>
        <dbReference type="EMBL" id="TFD91956.1"/>
    </source>
</evidence>
<feature type="domain" description="Glycosyl hydrolases family 39 N-terminal catalytic" evidence="4">
    <location>
        <begin position="140"/>
        <end position="249"/>
    </location>
</feature>
<dbReference type="Gene3D" id="3.20.20.80">
    <property type="entry name" value="Glycosidases"/>
    <property type="match status" value="1"/>
</dbReference>
<evidence type="ECO:0000259" key="4">
    <source>
        <dbReference type="Pfam" id="PF01229"/>
    </source>
</evidence>
<proteinExistence type="inferred from homology"/>
<dbReference type="Pfam" id="PF01229">
    <property type="entry name" value="Glyco_hydro_39"/>
    <property type="match status" value="1"/>
</dbReference>
<protein>
    <recommendedName>
        <fullName evidence="4">Glycosyl hydrolases family 39 N-terminal catalytic domain-containing protein</fullName>
    </recommendedName>
</protein>
<dbReference type="GO" id="GO:0016798">
    <property type="term" value="F:hydrolase activity, acting on glycosyl bonds"/>
    <property type="evidence" value="ECO:0007669"/>
    <property type="project" value="UniProtKB-KW"/>
</dbReference>
<keyword evidence="3" id="KW-0326">Glycosidase</keyword>
<evidence type="ECO:0000256" key="2">
    <source>
        <dbReference type="ARBA" id="ARBA00022801"/>
    </source>
</evidence>
<evidence type="ECO:0000256" key="3">
    <source>
        <dbReference type="ARBA" id="ARBA00023295"/>
    </source>
</evidence>
<dbReference type="STRING" id="1121485.GCA_000426485_03405"/>
<name>A0A4Y8KX59_9BACT</name>
<dbReference type="InterPro" id="IPR017853">
    <property type="entry name" value="GH"/>
</dbReference>
<sequence>MKKLLVTHKYKISVLLVLAMFFLYNGLTYSNVFNTGTVYIDLNNNTYTQRSMSGFLHTFNNDKLEDISNDLEPAYWRIGGDWIKTTEERNKVIDSFISRGIKPILILSSPYKYKRMNIKGWVDPSDNAQPFLDLVKKLYLEQGNRVIYDVWNEPDHRNYWQESDTSFFILFKKVHDLIRSLPNGQSASITGPSIAGLNKDYLSRFIKFCNDNNIRLDYLNWHYMAAINNSASLDNLNREIASVKKIISQYPNVGIKSIILPEIIGEAQQYSPTAPILFFKTLEENDIEGSCKACWNNSKGINNCFNNSLDGLFTEDGQTRSVWWAYQLYAKSLKFRLKSVTDNNLMASICSLNKEQDTLTVLLVNTSNNNQLTCNLRIKNISRLKLRNKSRIVFSLFEIPDTSESPLEKPNLIYTSTLKYEDIQNYKINTKLNKTSLYLIQIH</sequence>
<dbReference type="Proteomes" id="UP000297861">
    <property type="component" value="Unassembled WGS sequence"/>
</dbReference>
<keyword evidence="2" id="KW-0378">Hydrolase</keyword>
<accession>A0A4Y8KX59</accession>
<comment type="similarity">
    <text evidence="1">Belongs to the glycosyl hydrolase 39 family.</text>
</comment>
<comment type="caution">
    <text evidence="5">The sequence shown here is derived from an EMBL/GenBank/DDBJ whole genome shotgun (WGS) entry which is preliminary data.</text>
</comment>
<reference evidence="5 6" key="1">
    <citation type="submission" date="2019-03" db="EMBL/GenBank/DDBJ databases">
        <title>San Antonio Military Medical Center submission to MRSN (WRAIR), pending publication.</title>
        <authorList>
            <person name="Blyth D.M."/>
            <person name="Mccarthy S.L."/>
            <person name="Schall S.E."/>
            <person name="Stam J.A."/>
            <person name="Ong A.C."/>
            <person name="Mcgann P.T."/>
        </authorList>
    </citation>
    <scope>NUCLEOTIDE SEQUENCE [LARGE SCALE GENOMIC DNA]</scope>
    <source>
        <strain evidence="5 6">MRSN571793</strain>
    </source>
</reference>
<organism evidence="5 6">
    <name type="scientific">Dysgonomonas capnocytophagoides</name>
    <dbReference type="NCBI Taxonomy" id="45254"/>
    <lineage>
        <taxon>Bacteria</taxon>
        <taxon>Pseudomonadati</taxon>
        <taxon>Bacteroidota</taxon>
        <taxon>Bacteroidia</taxon>
        <taxon>Bacteroidales</taxon>
        <taxon>Dysgonomonadaceae</taxon>
        <taxon>Dysgonomonas</taxon>
    </lineage>
</organism>
<evidence type="ECO:0000313" key="6">
    <source>
        <dbReference type="Proteomes" id="UP000297861"/>
    </source>
</evidence>
<gene>
    <name evidence="5" type="ORF">E2605_19160</name>
</gene>